<reference evidence="2 3" key="1">
    <citation type="submission" date="2016-02" db="EMBL/GenBank/DDBJ databases">
        <title>Band-tailed pigeon sequencing and assembly.</title>
        <authorList>
            <person name="Soares A.E."/>
            <person name="Novak B.J."/>
            <person name="Rice E.S."/>
            <person name="O'Connell B."/>
            <person name="Chang D."/>
            <person name="Weber S."/>
            <person name="Shapiro B."/>
        </authorList>
    </citation>
    <scope>NUCLEOTIDE SEQUENCE [LARGE SCALE GENOMIC DNA]</scope>
    <source>
        <strain evidence="2">BTP2013</strain>
        <tissue evidence="2">Blood</tissue>
    </source>
</reference>
<protein>
    <submittedName>
        <fullName evidence="2">Uncharacterized protein</fullName>
    </submittedName>
</protein>
<accession>A0A1V4JMJ7</accession>
<feature type="compositionally biased region" description="Polar residues" evidence="1">
    <location>
        <begin position="1"/>
        <end position="13"/>
    </location>
</feature>
<proteinExistence type="predicted"/>
<gene>
    <name evidence="2" type="ORF">AV530_005648</name>
</gene>
<name>A0A1V4JMJ7_PATFA</name>
<dbReference type="EMBL" id="LSYS01006902">
    <property type="protein sequence ID" value="OPJ73255.1"/>
    <property type="molecule type" value="Genomic_DNA"/>
</dbReference>
<sequence length="82" mass="8590">MKSKSCGSQSLSQPDYDDRLLRAVQGNSSHEDTQGVGESILDAHRTEGADPAGSCLAAAAEPGPRTPKGEKLTLSKTTLSYN</sequence>
<keyword evidence="3" id="KW-1185">Reference proteome</keyword>
<feature type="region of interest" description="Disordered" evidence="1">
    <location>
        <begin position="1"/>
        <end position="82"/>
    </location>
</feature>
<comment type="caution">
    <text evidence="2">The sequence shown here is derived from an EMBL/GenBank/DDBJ whole genome shotgun (WGS) entry which is preliminary data.</text>
</comment>
<dbReference type="Proteomes" id="UP000190648">
    <property type="component" value="Unassembled WGS sequence"/>
</dbReference>
<evidence type="ECO:0000313" key="2">
    <source>
        <dbReference type="EMBL" id="OPJ73255.1"/>
    </source>
</evidence>
<evidence type="ECO:0000313" key="3">
    <source>
        <dbReference type="Proteomes" id="UP000190648"/>
    </source>
</evidence>
<organism evidence="2 3">
    <name type="scientific">Patagioenas fasciata monilis</name>
    <dbReference type="NCBI Taxonomy" id="372326"/>
    <lineage>
        <taxon>Eukaryota</taxon>
        <taxon>Metazoa</taxon>
        <taxon>Chordata</taxon>
        <taxon>Craniata</taxon>
        <taxon>Vertebrata</taxon>
        <taxon>Euteleostomi</taxon>
        <taxon>Archelosauria</taxon>
        <taxon>Archosauria</taxon>
        <taxon>Dinosauria</taxon>
        <taxon>Saurischia</taxon>
        <taxon>Theropoda</taxon>
        <taxon>Coelurosauria</taxon>
        <taxon>Aves</taxon>
        <taxon>Neognathae</taxon>
        <taxon>Neoaves</taxon>
        <taxon>Columbimorphae</taxon>
        <taxon>Columbiformes</taxon>
        <taxon>Columbidae</taxon>
        <taxon>Patagioenas</taxon>
    </lineage>
</organism>
<evidence type="ECO:0000256" key="1">
    <source>
        <dbReference type="SAM" id="MobiDB-lite"/>
    </source>
</evidence>
<dbReference type="AlphaFoldDB" id="A0A1V4JMJ7"/>